<proteinExistence type="inferred from homology"/>
<feature type="region of interest" description="Disordered" evidence="11">
    <location>
        <begin position="626"/>
        <end position="647"/>
    </location>
</feature>
<feature type="domain" description="Protein kinase" evidence="12">
    <location>
        <begin position="226"/>
        <end position="526"/>
    </location>
</feature>
<dbReference type="PANTHER" id="PTHR11042:SF136">
    <property type="entry name" value="EIF-2-ALPHA KINASE GCN2"/>
    <property type="match status" value="1"/>
</dbReference>
<feature type="region of interest" description="Disordered" evidence="11">
    <location>
        <begin position="675"/>
        <end position="702"/>
    </location>
</feature>
<keyword evidence="5" id="KW-0418">Kinase</keyword>
<dbReference type="SMART" id="SM00591">
    <property type="entry name" value="RWD"/>
    <property type="match status" value="1"/>
</dbReference>
<dbReference type="Gene3D" id="3.40.50.800">
    <property type="entry name" value="Anticodon-binding domain"/>
    <property type="match status" value="1"/>
</dbReference>
<comment type="catalytic activity">
    <reaction evidence="9">
        <text>L-seryl-[protein] + ATP = O-phospho-L-seryl-[protein] + ADP + H(+)</text>
        <dbReference type="Rhea" id="RHEA:17989"/>
        <dbReference type="Rhea" id="RHEA-COMP:9863"/>
        <dbReference type="Rhea" id="RHEA-COMP:11604"/>
        <dbReference type="ChEBI" id="CHEBI:15378"/>
        <dbReference type="ChEBI" id="CHEBI:29999"/>
        <dbReference type="ChEBI" id="CHEBI:30616"/>
        <dbReference type="ChEBI" id="CHEBI:83421"/>
        <dbReference type="ChEBI" id="CHEBI:456216"/>
        <dbReference type="EC" id="2.7.11.1"/>
    </reaction>
</comment>
<evidence type="ECO:0000256" key="7">
    <source>
        <dbReference type="ARBA" id="ARBA00037982"/>
    </source>
</evidence>
<dbReference type="InterPro" id="IPR006575">
    <property type="entry name" value="RWD_dom"/>
</dbReference>
<dbReference type="InterPro" id="IPR011009">
    <property type="entry name" value="Kinase-like_dom_sf"/>
</dbReference>
<evidence type="ECO:0000256" key="9">
    <source>
        <dbReference type="ARBA" id="ARBA00048679"/>
    </source>
</evidence>
<dbReference type="InterPro" id="IPR016135">
    <property type="entry name" value="UBQ-conjugating_enzyme/RWD"/>
</dbReference>
<dbReference type="Pfam" id="PF13393">
    <property type="entry name" value="tRNA-synt_His"/>
    <property type="match status" value="1"/>
</dbReference>
<dbReference type="Pfam" id="PF05773">
    <property type="entry name" value="RWD"/>
    <property type="match status" value="1"/>
</dbReference>
<feature type="binding site" evidence="10">
    <location>
        <position position="586"/>
    </location>
    <ligand>
        <name>ATP</name>
        <dbReference type="ChEBI" id="CHEBI:30616"/>
    </ligand>
</feature>
<evidence type="ECO:0000256" key="5">
    <source>
        <dbReference type="ARBA" id="ARBA00022777"/>
    </source>
</evidence>
<dbReference type="InterPro" id="IPR000719">
    <property type="entry name" value="Prot_kinase_dom"/>
</dbReference>
<dbReference type="CDD" id="cd23823">
    <property type="entry name" value="RWD_GCN2"/>
    <property type="match status" value="1"/>
</dbReference>
<dbReference type="EMBL" id="JASNQZ010000001">
    <property type="protein sequence ID" value="KAL0961127.1"/>
    <property type="molecule type" value="Genomic_DNA"/>
</dbReference>
<dbReference type="EC" id="2.7.11.1" evidence="1"/>
<dbReference type="PROSITE" id="PS50908">
    <property type="entry name" value="RWD"/>
    <property type="match status" value="1"/>
</dbReference>
<dbReference type="PIRSF" id="PIRSF000660">
    <property type="entry name" value="Ser/Thr_PK_GCN2"/>
    <property type="match status" value="1"/>
</dbReference>
<dbReference type="Pfam" id="PF12745">
    <property type="entry name" value="HGTP_anticodon2"/>
    <property type="match status" value="1"/>
</dbReference>
<feature type="compositionally biased region" description="Polar residues" evidence="11">
    <location>
        <begin position="197"/>
        <end position="212"/>
    </location>
</feature>
<comment type="caution">
    <text evidence="14">The sequence shown here is derived from an EMBL/GenBank/DDBJ whole genome shotgun (WGS) entry which is preliminary data.</text>
</comment>
<keyword evidence="3" id="KW-0808">Transferase</keyword>
<keyword evidence="15" id="KW-1185">Reference proteome</keyword>
<comment type="catalytic activity">
    <reaction evidence="8">
        <text>L-threonyl-[protein] + ATP = O-phospho-L-threonyl-[protein] + ADP + H(+)</text>
        <dbReference type="Rhea" id="RHEA:46608"/>
        <dbReference type="Rhea" id="RHEA-COMP:11060"/>
        <dbReference type="Rhea" id="RHEA-COMP:11605"/>
        <dbReference type="ChEBI" id="CHEBI:15378"/>
        <dbReference type="ChEBI" id="CHEBI:30013"/>
        <dbReference type="ChEBI" id="CHEBI:30616"/>
        <dbReference type="ChEBI" id="CHEBI:61977"/>
        <dbReference type="ChEBI" id="CHEBI:456216"/>
        <dbReference type="EC" id="2.7.11.1"/>
    </reaction>
</comment>
<name>A0ABR3K1D1_9AGAR</name>
<evidence type="ECO:0000256" key="10">
    <source>
        <dbReference type="PROSITE-ProRule" id="PRU10141"/>
    </source>
</evidence>
<evidence type="ECO:0000256" key="1">
    <source>
        <dbReference type="ARBA" id="ARBA00012513"/>
    </source>
</evidence>
<evidence type="ECO:0000256" key="8">
    <source>
        <dbReference type="ARBA" id="ARBA00047899"/>
    </source>
</evidence>
<feature type="domain" description="Protein kinase" evidence="12">
    <location>
        <begin position="556"/>
        <end position="929"/>
    </location>
</feature>
<dbReference type="InterPro" id="IPR024435">
    <property type="entry name" value="HisRS-related_dom"/>
</dbReference>
<organism evidence="14 15">
    <name type="scientific">Hohenbuehelia grisea</name>
    <dbReference type="NCBI Taxonomy" id="104357"/>
    <lineage>
        <taxon>Eukaryota</taxon>
        <taxon>Fungi</taxon>
        <taxon>Dikarya</taxon>
        <taxon>Basidiomycota</taxon>
        <taxon>Agaricomycotina</taxon>
        <taxon>Agaricomycetes</taxon>
        <taxon>Agaricomycetidae</taxon>
        <taxon>Agaricales</taxon>
        <taxon>Pleurotineae</taxon>
        <taxon>Pleurotaceae</taxon>
        <taxon>Hohenbuehelia</taxon>
    </lineage>
</organism>
<dbReference type="Gene3D" id="1.10.510.10">
    <property type="entry name" value="Transferase(Phosphotransferase) domain 1"/>
    <property type="match status" value="2"/>
</dbReference>
<feature type="region of interest" description="Disordered" evidence="11">
    <location>
        <begin position="179"/>
        <end position="212"/>
    </location>
</feature>
<dbReference type="Gene3D" id="3.30.200.20">
    <property type="entry name" value="Phosphorylase Kinase, domain 1"/>
    <property type="match status" value="1"/>
</dbReference>
<evidence type="ECO:0000256" key="11">
    <source>
        <dbReference type="SAM" id="MobiDB-lite"/>
    </source>
</evidence>
<keyword evidence="4 10" id="KW-0547">Nucleotide-binding</keyword>
<evidence type="ECO:0000313" key="15">
    <source>
        <dbReference type="Proteomes" id="UP001556367"/>
    </source>
</evidence>
<dbReference type="CDD" id="cd14046">
    <property type="entry name" value="STKc_EIF2AK4_GCN2_rpt2"/>
    <property type="match status" value="1"/>
</dbReference>
<evidence type="ECO:0000256" key="2">
    <source>
        <dbReference type="ARBA" id="ARBA00022527"/>
    </source>
</evidence>
<evidence type="ECO:0000256" key="4">
    <source>
        <dbReference type="ARBA" id="ARBA00022741"/>
    </source>
</evidence>
<dbReference type="Gene3D" id="3.10.110.10">
    <property type="entry name" value="Ubiquitin Conjugating Enzyme"/>
    <property type="match status" value="1"/>
</dbReference>
<protein>
    <recommendedName>
        <fullName evidence="1">non-specific serine/threonine protein kinase</fullName>
        <ecNumber evidence="1">2.7.11.1</ecNumber>
    </recommendedName>
</protein>
<dbReference type="InterPro" id="IPR045864">
    <property type="entry name" value="aa-tRNA-synth_II/BPL/LPL"/>
</dbReference>
<evidence type="ECO:0000259" key="12">
    <source>
        <dbReference type="PROSITE" id="PS50011"/>
    </source>
</evidence>
<dbReference type="Proteomes" id="UP001556367">
    <property type="component" value="Unassembled WGS sequence"/>
</dbReference>
<gene>
    <name evidence="14" type="ORF">HGRIS_006101</name>
</gene>
<sequence length="1571" mass="176047">MDSERQADEITALRGIYGDDFSVAEPPKAWRNAERLPDFNIRVTHLDPQFAEKVNFQLNVKLPRSYPTSTVPIFTVQKPAPGLTDQQLSSLRTVIQEEIRDKKGVEIVYDVVECARQWIDANVVPPVEVVGSLAMQMNQRARDAALEKQRQAAEEEAKVQAEAARRAEELEEQIQADAQQKLHVKAQQTRARRRANSEATEVPSSGETPTESFNEEIEFKGVRFNTVKMFHPRREGLGTVYLAEPVCDDINTTLPLELLVYTFESPYYTTPAGRNKLEQVEKEARRLSERRDSHLLSVLAVKFHKPHAAGATQLIILTEQRPALSLQDVLEDCQCLRDDRASTYLGQILSALNVLHAHNLVHRGINTRCIGITSQNDLNRPKLVKLGRCVFHTHLLDLHKSNPFGSKLSLPSDETRIPDGWLFKDPKNDSSLVYTRQRDIHAVGVVLIQMLVGHDVMDVYPTPQAALLSNQLISPALRDLAQLMVLPGKKIPTCLSLLGDLASMSFHSVPARSPTIPFHVPKTPMATGNLSSSPEIDYFWMPSPSRQQVSRWKNDFEELELLGRGAFGSVVKARNKHDSKIYAVKKVRLRTSDSKIYREVHALSQLNHPFIVRYYGTWVETSTAVSRTVSDDGTTDTESGTEDGRMTDSFSFSLSDLDLRPQVSQSSFPSIHFTAASDRGTDYSGSSDEASTGEPERQNGNMNGSIHVNGMSSPRQVPFTPPAADLRTLYIQMEFVERQTLKERVEEGISEDEAWRLFQQIVDALAHMSSHGILHRDIKLTNIFIDLNGNCKVGDFGLATSSLEAVDPSDLSSTLVQHDSDMTLEVGTKLYIAPEIQNRRRGPRHSTRADSYAKADMYSLGIVFFEMNFSFSTGSERIVVIEGLRKEDIVFPTTWQPQRHRQRQIITWLLNHDPRKRPTALELSQSPLMPPRLEEEYFKGALRMMTNRNSPHHQAVLSSLFSEPLEAARNFNYDAEADPPEHASLNGVVQDRLSALFRLHGAVDIEAPLLMPIVKSEDDKTQAIFIDKHGAIVGLPSNLLVPFARLAARTNVRRHKRYHVGDIYRTNPAAEHPKVLKAAIFDIISPDLASGPVAAAAEILVIANNCLSSFPMLSQLYDIHVSHSEIVRIVLGRIPENLRSSVIDILLQSKSSTPQKRALLLKKGLLRSVIDELEVLAAADDEIDDLLFELERVSPSLHDSIQPAVIELKSVIQHANLSGGCRPVVFSPLMLGAHHANFKDGVIVEIARKTKHLDVLAAGGRYDSLIANALPTKPKMEPSCAFAFQVSVDKITLALAAYQSTAVKNLVKEQRSFGYWSPRRCDVYVVSYHADQLQERLETAAYLWQHGISADIMYESGLPGLGNEDHVEVCAREGILFTVYPRPRSARRDQPAYKVKSLLKGTEYDLTKQELVGWLQHQISEQKRVDLSSSGAPLLGDAPPTAAPAKESLVSTDVQLLLPVDTKKQRKTKNMFMDRAFETREAVKAALNTMPMLAVEVTPTVFDAMIRNTSWITDDEPWKHIMADFPPQQSQYAQHIRDQVRQRKAEGHPYVLLFSVKEERVQLLALEKKLE</sequence>
<evidence type="ECO:0000256" key="6">
    <source>
        <dbReference type="ARBA" id="ARBA00022840"/>
    </source>
</evidence>
<dbReference type="SMART" id="SM00220">
    <property type="entry name" value="S_TKc"/>
    <property type="match status" value="1"/>
</dbReference>
<dbReference type="SUPFAM" id="SSF56112">
    <property type="entry name" value="Protein kinase-like (PK-like)"/>
    <property type="match status" value="2"/>
</dbReference>
<evidence type="ECO:0000256" key="3">
    <source>
        <dbReference type="ARBA" id="ARBA00022679"/>
    </source>
</evidence>
<dbReference type="PANTHER" id="PTHR11042">
    <property type="entry name" value="EUKARYOTIC TRANSLATION INITIATION FACTOR 2-ALPHA KINASE EIF2-ALPHA KINASE -RELATED"/>
    <property type="match status" value="1"/>
</dbReference>
<dbReference type="SUPFAM" id="SSF54495">
    <property type="entry name" value="UBC-like"/>
    <property type="match status" value="1"/>
</dbReference>
<keyword evidence="2" id="KW-0723">Serine/threonine-protein kinase</keyword>
<dbReference type="InterPro" id="IPR041715">
    <property type="entry name" value="HisRS-like_core"/>
</dbReference>
<dbReference type="SUPFAM" id="SSF55681">
    <property type="entry name" value="Class II aaRS and biotin synthetases"/>
    <property type="match status" value="1"/>
</dbReference>
<dbReference type="InterPro" id="IPR016255">
    <property type="entry name" value="Gcn2"/>
</dbReference>
<dbReference type="InterPro" id="IPR036621">
    <property type="entry name" value="Anticodon-bd_dom_sf"/>
</dbReference>
<comment type="similarity">
    <text evidence="7">Belongs to the protein kinase superfamily. Ser/Thr protein kinase family. GCN2 subfamily.</text>
</comment>
<reference evidence="15" key="1">
    <citation type="submission" date="2024-06" db="EMBL/GenBank/DDBJ databases">
        <title>Multi-omics analyses provide insights into the biosynthesis of the anticancer antibiotic pleurotin in Hohenbuehelia grisea.</title>
        <authorList>
            <person name="Weaver J.A."/>
            <person name="Alberti F."/>
        </authorList>
    </citation>
    <scope>NUCLEOTIDE SEQUENCE [LARGE SCALE GENOMIC DNA]</scope>
    <source>
        <strain evidence="15">T-177</strain>
    </source>
</reference>
<dbReference type="Gene3D" id="3.30.930.10">
    <property type="entry name" value="Bira Bifunctional Protein, Domain 2"/>
    <property type="match status" value="1"/>
</dbReference>
<dbReference type="InterPro" id="IPR050339">
    <property type="entry name" value="CC_SR_Kinase"/>
</dbReference>
<keyword evidence="6 10" id="KW-0067">ATP-binding</keyword>
<dbReference type="InterPro" id="IPR008271">
    <property type="entry name" value="Ser/Thr_kinase_AS"/>
</dbReference>
<evidence type="ECO:0000259" key="13">
    <source>
        <dbReference type="PROSITE" id="PS50908"/>
    </source>
</evidence>
<accession>A0ABR3K1D1</accession>
<dbReference type="PROSITE" id="PS50011">
    <property type="entry name" value="PROTEIN_KINASE_DOM"/>
    <property type="match status" value="2"/>
</dbReference>
<dbReference type="PROSITE" id="PS00107">
    <property type="entry name" value="PROTEIN_KINASE_ATP"/>
    <property type="match status" value="1"/>
</dbReference>
<dbReference type="InterPro" id="IPR017441">
    <property type="entry name" value="Protein_kinase_ATP_BS"/>
</dbReference>
<feature type="domain" description="RWD" evidence="13">
    <location>
        <begin position="8"/>
        <end position="122"/>
    </location>
</feature>
<dbReference type="PROSITE" id="PS00108">
    <property type="entry name" value="PROTEIN_KINASE_ST"/>
    <property type="match status" value="1"/>
</dbReference>
<dbReference type="Pfam" id="PF00069">
    <property type="entry name" value="Pkinase"/>
    <property type="match status" value="2"/>
</dbReference>
<evidence type="ECO:0000313" key="14">
    <source>
        <dbReference type="EMBL" id="KAL0961127.1"/>
    </source>
</evidence>